<comment type="caution">
    <text evidence="1">The sequence shown here is derived from an EMBL/GenBank/DDBJ whole genome shotgun (WGS) entry which is preliminary data.</text>
</comment>
<dbReference type="AlphaFoldDB" id="A0A919V5X0"/>
<dbReference type="EMBL" id="BOOW01000012">
    <property type="protein sequence ID" value="GII91908.1"/>
    <property type="molecule type" value="Genomic_DNA"/>
</dbReference>
<evidence type="ECO:0000313" key="1">
    <source>
        <dbReference type="EMBL" id="GII91908.1"/>
    </source>
</evidence>
<evidence type="ECO:0000313" key="2">
    <source>
        <dbReference type="Proteomes" id="UP000606172"/>
    </source>
</evidence>
<reference evidence="1" key="1">
    <citation type="submission" date="2021-01" db="EMBL/GenBank/DDBJ databases">
        <title>Whole genome shotgun sequence of Sinosporangium siamense NBRC 109515.</title>
        <authorList>
            <person name="Komaki H."/>
            <person name="Tamura T."/>
        </authorList>
    </citation>
    <scope>NUCLEOTIDE SEQUENCE</scope>
    <source>
        <strain evidence="1">NBRC 109515</strain>
    </source>
</reference>
<keyword evidence="2" id="KW-1185">Reference proteome</keyword>
<organism evidence="1 2">
    <name type="scientific">Sinosporangium siamense</name>
    <dbReference type="NCBI Taxonomy" id="1367973"/>
    <lineage>
        <taxon>Bacteria</taxon>
        <taxon>Bacillati</taxon>
        <taxon>Actinomycetota</taxon>
        <taxon>Actinomycetes</taxon>
        <taxon>Streptosporangiales</taxon>
        <taxon>Streptosporangiaceae</taxon>
        <taxon>Sinosporangium</taxon>
    </lineage>
</organism>
<gene>
    <name evidence="1" type="ORF">Ssi02_21390</name>
</gene>
<proteinExistence type="predicted"/>
<accession>A0A919V5X0</accession>
<protein>
    <submittedName>
        <fullName evidence="1">Uncharacterized protein</fullName>
    </submittedName>
</protein>
<dbReference type="Proteomes" id="UP000606172">
    <property type="component" value="Unassembled WGS sequence"/>
</dbReference>
<sequence>MAWFGFGDEVIVTNHRGTRRTVNRFSLHIQCPWRICNSTETLIASNDMDYPARDPQSYWDPSFDLDAFEWDRQGANWFDQQVSVIRPLLSSHHLVTRAAVDQLGSLTLEITPDIRLEAIPTTSFPIENWRLIRHGQEGYHVVVFDNQ</sequence>
<name>A0A919V5X0_9ACTN</name>